<dbReference type="AlphaFoldDB" id="A0A318U4G8"/>
<accession>A0A318U4G8</accession>
<reference evidence="2 3" key="1">
    <citation type="submission" date="2018-06" db="EMBL/GenBank/DDBJ databases">
        <title>Genomic Encyclopedia of Archaeal and Bacterial Type Strains, Phase II (KMG-II): from individual species to whole genera.</title>
        <authorList>
            <person name="Goeker M."/>
        </authorList>
    </citation>
    <scope>NUCLEOTIDE SEQUENCE [LARGE SCALE GENOMIC DNA]</scope>
    <source>
        <strain evidence="2 3">KACC 16626</strain>
    </source>
</reference>
<sequence>MIDLTQLREGGLKILDKVKKLFFILGAVLLVGCTEDENEVIPVVADEAVVKQDPDNYEWFHMTSDFIDIPVNRLASETEGKTLIELFDDERYVRNTYGSIMEAKDEATLKETIQSAMLDYDLRFLIAYSGTALENLEQMVADAYYSSPMILATVPYLQYGMVEAVEGKYFIHFNVLYTTNNIEMATIKPKLEEFYTGLELDGKTNDEKISIIHRAVIEQIEYVDGGDFRYHSPYGFFVLGEGVCQAYAIAMQMLLEKAGIESQFVVGYLTESDNNTAHAWNLVKTDEGWRHIDATSNDLGAANDEQVSLYFYKLTDEVASQYYFWDKKFYPEAE</sequence>
<dbReference type="InterPro" id="IPR038765">
    <property type="entry name" value="Papain-like_cys_pep_sf"/>
</dbReference>
<gene>
    <name evidence="2" type="ORF">BJ095_10743</name>
</gene>
<dbReference type="Pfam" id="PF01841">
    <property type="entry name" value="Transglut_core"/>
    <property type="match status" value="1"/>
</dbReference>
<dbReference type="OrthoDB" id="9787782at2"/>
<dbReference type="RefSeq" id="WP_107934495.1">
    <property type="nucleotide sequence ID" value="NZ_QJTJ01000007.1"/>
</dbReference>
<dbReference type="SMART" id="SM00460">
    <property type="entry name" value="TGc"/>
    <property type="match status" value="1"/>
</dbReference>
<proteinExistence type="predicted"/>
<feature type="domain" description="Transglutaminase-like" evidence="1">
    <location>
        <begin position="236"/>
        <end position="296"/>
    </location>
</feature>
<dbReference type="EMBL" id="QJTJ01000007">
    <property type="protein sequence ID" value="PYF06809.1"/>
    <property type="molecule type" value="Genomic_DNA"/>
</dbReference>
<dbReference type="PANTHER" id="PTHR33490">
    <property type="entry name" value="BLR5614 PROTEIN-RELATED"/>
    <property type="match status" value="1"/>
</dbReference>
<name>A0A318U4G8_9BACL</name>
<evidence type="ECO:0000313" key="3">
    <source>
        <dbReference type="Proteomes" id="UP000247416"/>
    </source>
</evidence>
<protein>
    <submittedName>
        <fullName evidence="2">Transglutaminase superfamily protein</fullName>
    </submittedName>
</protein>
<evidence type="ECO:0000313" key="2">
    <source>
        <dbReference type="EMBL" id="PYF06809.1"/>
    </source>
</evidence>
<dbReference type="Gene3D" id="3.10.620.30">
    <property type="match status" value="1"/>
</dbReference>
<comment type="caution">
    <text evidence="2">The sequence shown here is derived from an EMBL/GenBank/DDBJ whole genome shotgun (WGS) entry which is preliminary data.</text>
</comment>
<keyword evidence="3" id="KW-1185">Reference proteome</keyword>
<evidence type="ECO:0000259" key="1">
    <source>
        <dbReference type="SMART" id="SM00460"/>
    </source>
</evidence>
<dbReference type="PANTHER" id="PTHR33490:SF6">
    <property type="entry name" value="SLL1049 PROTEIN"/>
    <property type="match status" value="1"/>
</dbReference>
<dbReference type="Proteomes" id="UP000247416">
    <property type="component" value="Unassembled WGS sequence"/>
</dbReference>
<dbReference type="InterPro" id="IPR002931">
    <property type="entry name" value="Transglutaminase-like"/>
</dbReference>
<organism evidence="2 3">
    <name type="scientific">Ureibacillus chungkukjangi</name>
    <dbReference type="NCBI Taxonomy" id="1202712"/>
    <lineage>
        <taxon>Bacteria</taxon>
        <taxon>Bacillati</taxon>
        <taxon>Bacillota</taxon>
        <taxon>Bacilli</taxon>
        <taxon>Bacillales</taxon>
        <taxon>Caryophanaceae</taxon>
        <taxon>Ureibacillus</taxon>
    </lineage>
</organism>
<dbReference type="SUPFAM" id="SSF54001">
    <property type="entry name" value="Cysteine proteinases"/>
    <property type="match status" value="1"/>
</dbReference>